<protein>
    <recommendedName>
        <fullName evidence="3">Carboxypeptidase regulatory-like domain-containing protein</fullName>
    </recommendedName>
</protein>
<feature type="non-terminal residue" evidence="1">
    <location>
        <position position="1"/>
    </location>
</feature>
<dbReference type="GO" id="GO:0030246">
    <property type="term" value="F:carbohydrate binding"/>
    <property type="evidence" value="ECO:0007669"/>
    <property type="project" value="InterPro"/>
</dbReference>
<dbReference type="OrthoDB" id="5482370at2"/>
<evidence type="ECO:0008006" key="3">
    <source>
        <dbReference type="Google" id="ProtNLM"/>
    </source>
</evidence>
<dbReference type="InterPro" id="IPR013784">
    <property type="entry name" value="Carb-bd-like_fold"/>
</dbReference>
<keyword evidence="2" id="KW-1185">Reference proteome</keyword>
<proteinExistence type="predicted"/>
<dbReference type="SUPFAM" id="SSF49464">
    <property type="entry name" value="Carboxypeptidase regulatory domain-like"/>
    <property type="match status" value="1"/>
</dbReference>
<dbReference type="Proteomes" id="UP000315369">
    <property type="component" value="Unassembled WGS sequence"/>
</dbReference>
<dbReference type="Gene3D" id="2.60.40.1120">
    <property type="entry name" value="Carboxypeptidase-like, regulatory domain"/>
    <property type="match status" value="3"/>
</dbReference>
<dbReference type="AlphaFoldDB" id="A0A540WIW5"/>
<dbReference type="EMBL" id="VIFM01000413">
    <property type="protein sequence ID" value="TQF08965.1"/>
    <property type="molecule type" value="Genomic_DNA"/>
</dbReference>
<sequence>AVQREGFDLKEGSLRITGGSLLRASVGPKVRTWLGPVRAEVGAGYGYAQLPHFGASAEPVLSRGVRHAALVSGSLRLPLFTRLEVEARGEVPVSLAVRDSAGAKAEAKGFAAGGALLFPLTGTQRWSGTLLVDFQHVQDTVTLADGTRSEQRMRRVGAALELTWNDAPESRASEPLPPERVPAGGLSLQVLDAESGAPLAGARVVLVSGGVESAPREADAQGSLENVELPPGDVVARVSVDGYEPAEGRVTVEDGGRVALSVRARKLPPPTGGLKVTVVSAGNGVPLPGVRLTVGAVEVRTDMRGEAWVKSLPPGPVAVVAKSPGYRVAEEAAIIIAGQETVLSVPLASERKGEPATLTGQVRSARGGKPIAATLLIPQAKVKARTDAKGAFTFKVRGGTYRITISARGYLSQSKLVTLKDGEQAIFNVDLFPRQRR</sequence>
<comment type="caution">
    <text evidence="1">The sequence shown here is derived from an EMBL/GenBank/DDBJ whole genome shotgun (WGS) entry which is preliminary data.</text>
</comment>
<evidence type="ECO:0000313" key="2">
    <source>
        <dbReference type="Proteomes" id="UP000315369"/>
    </source>
</evidence>
<dbReference type="Pfam" id="PF13620">
    <property type="entry name" value="CarboxypepD_reg"/>
    <property type="match status" value="3"/>
</dbReference>
<evidence type="ECO:0000313" key="1">
    <source>
        <dbReference type="EMBL" id="TQF08965.1"/>
    </source>
</evidence>
<dbReference type="RefSeq" id="WP_141649172.1">
    <property type="nucleotide sequence ID" value="NZ_VIFM01000413.1"/>
</dbReference>
<organism evidence="1 2">
    <name type="scientific">Myxococcus llanfairpwllgwyngyllgogerychwyrndrobwllllantysiliogogogochensis</name>
    <dbReference type="NCBI Taxonomy" id="2590453"/>
    <lineage>
        <taxon>Bacteria</taxon>
        <taxon>Pseudomonadati</taxon>
        <taxon>Myxococcota</taxon>
        <taxon>Myxococcia</taxon>
        <taxon>Myxococcales</taxon>
        <taxon>Cystobacterineae</taxon>
        <taxon>Myxococcaceae</taxon>
        <taxon>Myxococcus</taxon>
    </lineage>
</organism>
<reference evidence="1 2" key="1">
    <citation type="submission" date="2019-06" db="EMBL/GenBank/DDBJ databases">
        <authorList>
            <person name="Livingstone P."/>
            <person name="Whitworth D."/>
        </authorList>
    </citation>
    <scope>NUCLEOTIDE SEQUENCE [LARGE SCALE GENOMIC DNA]</scope>
    <source>
        <strain evidence="1 2">AM401</strain>
    </source>
</reference>
<dbReference type="SUPFAM" id="SSF49452">
    <property type="entry name" value="Starch-binding domain-like"/>
    <property type="match status" value="2"/>
</dbReference>
<gene>
    <name evidence="1" type="ORF">FJV41_47145</name>
</gene>
<name>A0A540WIW5_9BACT</name>
<accession>A0A540WIW5</accession>
<dbReference type="InterPro" id="IPR008969">
    <property type="entry name" value="CarboxyPept-like_regulatory"/>
</dbReference>